<evidence type="ECO:0000313" key="8">
    <source>
        <dbReference type="EMBL" id="KAF2902014.1"/>
    </source>
</evidence>
<keyword evidence="3" id="KW-0378">Hydrolase</keyword>
<dbReference type="InterPro" id="IPR009003">
    <property type="entry name" value="Peptidase_S1_PA"/>
</dbReference>
<proteinExistence type="inferred from homology"/>
<comment type="similarity">
    <text evidence="1">Belongs to the peptidase S1 family.</text>
</comment>
<evidence type="ECO:0000256" key="4">
    <source>
        <dbReference type="ARBA" id="ARBA00022825"/>
    </source>
</evidence>
<protein>
    <recommendedName>
        <fullName evidence="7">Peptidase S1 domain-containing protein</fullName>
    </recommendedName>
</protein>
<feature type="domain" description="Peptidase S1" evidence="7">
    <location>
        <begin position="25"/>
        <end position="261"/>
    </location>
</feature>
<dbReference type="PANTHER" id="PTHR24276">
    <property type="entry name" value="POLYSERASE-RELATED"/>
    <property type="match status" value="1"/>
</dbReference>
<dbReference type="PROSITE" id="PS50240">
    <property type="entry name" value="TRYPSIN_DOM"/>
    <property type="match status" value="1"/>
</dbReference>
<dbReference type="PANTHER" id="PTHR24276:SF98">
    <property type="entry name" value="FI18310P1-RELATED"/>
    <property type="match status" value="1"/>
</dbReference>
<keyword evidence="6" id="KW-0732">Signal</keyword>
<dbReference type="GO" id="GO:0004252">
    <property type="term" value="F:serine-type endopeptidase activity"/>
    <property type="evidence" value="ECO:0007669"/>
    <property type="project" value="InterPro"/>
</dbReference>
<keyword evidence="4" id="KW-0720">Serine protease</keyword>
<evidence type="ECO:0000256" key="2">
    <source>
        <dbReference type="ARBA" id="ARBA00022670"/>
    </source>
</evidence>
<keyword evidence="2" id="KW-0645">Protease</keyword>
<evidence type="ECO:0000313" key="9">
    <source>
        <dbReference type="Proteomes" id="UP000801492"/>
    </source>
</evidence>
<organism evidence="8 9">
    <name type="scientific">Ignelater luminosus</name>
    <name type="common">Cucubano</name>
    <name type="synonym">Pyrophorus luminosus</name>
    <dbReference type="NCBI Taxonomy" id="2038154"/>
    <lineage>
        <taxon>Eukaryota</taxon>
        <taxon>Metazoa</taxon>
        <taxon>Ecdysozoa</taxon>
        <taxon>Arthropoda</taxon>
        <taxon>Hexapoda</taxon>
        <taxon>Insecta</taxon>
        <taxon>Pterygota</taxon>
        <taxon>Neoptera</taxon>
        <taxon>Endopterygota</taxon>
        <taxon>Coleoptera</taxon>
        <taxon>Polyphaga</taxon>
        <taxon>Elateriformia</taxon>
        <taxon>Elateroidea</taxon>
        <taxon>Elateridae</taxon>
        <taxon>Agrypninae</taxon>
        <taxon>Pyrophorini</taxon>
        <taxon>Ignelater</taxon>
    </lineage>
</organism>
<dbReference type="InterPro" id="IPR001254">
    <property type="entry name" value="Trypsin_dom"/>
</dbReference>
<gene>
    <name evidence="8" type="ORF">ILUMI_04179</name>
</gene>
<dbReference type="AlphaFoldDB" id="A0A8K0DD35"/>
<feature type="signal peptide" evidence="6">
    <location>
        <begin position="1"/>
        <end position="20"/>
    </location>
</feature>
<dbReference type="PRINTS" id="PR00722">
    <property type="entry name" value="CHYMOTRYPSIN"/>
</dbReference>
<dbReference type="GO" id="GO:0006508">
    <property type="term" value="P:proteolysis"/>
    <property type="evidence" value="ECO:0007669"/>
    <property type="project" value="UniProtKB-KW"/>
</dbReference>
<dbReference type="Gene3D" id="2.40.10.10">
    <property type="entry name" value="Trypsin-like serine proteases"/>
    <property type="match status" value="1"/>
</dbReference>
<comment type="caution">
    <text evidence="8">The sequence shown here is derived from an EMBL/GenBank/DDBJ whole genome shotgun (WGS) entry which is preliminary data.</text>
</comment>
<dbReference type="Pfam" id="PF00089">
    <property type="entry name" value="Trypsin"/>
    <property type="match status" value="1"/>
</dbReference>
<keyword evidence="5" id="KW-1015">Disulfide bond</keyword>
<reference evidence="8" key="1">
    <citation type="submission" date="2019-08" db="EMBL/GenBank/DDBJ databases">
        <title>The genome of the North American firefly Photinus pyralis.</title>
        <authorList>
            <consortium name="Photinus pyralis genome working group"/>
            <person name="Fallon T.R."/>
            <person name="Sander Lower S.E."/>
            <person name="Weng J.-K."/>
        </authorList>
    </citation>
    <scope>NUCLEOTIDE SEQUENCE</scope>
    <source>
        <strain evidence="8">TRF0915ILg1</strain>
        <tissue evidence="8">Whole body</tissue>
    </source>
</reference>
<feature type="chain" id="PRO_5035438581" description="Peptidase S1 domain-containing protein" evidence="6">
    <location>
        <begin position="21"/>
        <end position="270"/>
    </location>
</feature>
<keyword evidence="9" id="KW-1185">Reference proteome</keyword>
<evidence type="ECO:0000256" key="3">
    <source>
        <dbReference type="ARBA" id="ARBA00022801"/>
    </source>
</evidence>
<evidence type="ECO:0000256" key="1">
    <source>
        <dbReference type="ARBA" id="ARBA00007664"/>
    </source>
</evidence>
<dbReference type="InterPro" id="IPR050430">
    <property type="entry name" value="Peptidase_S1"/>
</dbReference>
<dbReference type="Proteomes" id="UP000801492">
    <property type="component" value="Unassembled WGS sequence"/>
</dbReference>
<dbReference type="EMBL" id="VTPC01001419">
    <property type="protein sequence ID" value="KAF2902014.1"/>
    <property type="molecule type" value="Genomic_DNA"/>
</dbReference>
<sequence>MLSVQYFITFTLLLPSQIVGKQPYIINGTLASIKSNKFVCAIVIKDHNKEYFKAGAAIVGLYWTITAASVVDIVPESQINVGNLYIRSNSERWKKGRKHVADKIYKHPKYNPITYDNDIAFVKVKTPFNGPYEKPVKLAGSRYKEEIHAYMFGWGTDSFYDSTLMEMLQQTVIVIVNNTVCKRTFNKSVLGKGVTNGMLCSVNEQTGDCFGDGGGPVVQHHDILIGIISWGRTCGQSDYPSVLTRISKQASFIESIDIKFRIGFIYKNFP</sequence>
<evidence type="ECO:0000259" key="7">
    <source>
        <dbReference type="PROSITE" id="PS50240"/>
    </source>
</evidence>
<dbReference type="InterPro" id="IPR043504">
    <property type="entry name" value="Peptidase_S1_PA_chymotrypsin"/>
</dbReference>
<dbReference type="SMART" id="SM00020">
    <property type="entry name" value="Tryp_SPc"/>
    <property type="match status" value="1"/>
</dbReference>
<evidence type="ECO:0000256" key="6">
    <source>
        <dbReference type="SAM" id="SignalP"/>
    </source>
</evidence>
<dbReference type="CDD" id="cd00190">
    <property type="entry name" value="Tryp_SPc"/>
    <property type="match status" value="1"/>
</dbReference>
<evidence type="ECO:0000256" key="5">
    <source>
        <dbReference type="ARBA" id="ARBA00023157"/>
    </source>
</evidence>
<dbReference type="SUPFAM" id="SSF50494">
    <property type="entry name" value="Trypsin-like serine proteases"/>
    <property type="match status" value="1"/>
</dbReference>
<dbReference type="InterPro" id="IPR001314">
    <property type="entry name" value="Peptidase_S1A"/>
</dbReference>
<dbReference type="OrthoDB" id="9425590at2759"/>
<name>A0A8K0DD35_IGNLU</name>
<accession>A0A8K0DD35</accession>